<proteinExistence type="predicted"/>
<evidence type="ECO:0000313" key="2">
    <source>
        <dbReference type="EMBL" id="KAF5892295.1"/>
    </source>
</evidence>
<comment type="caution">
    <text evidence="2">The sequence shown here is derived from an EMBL/GenBank/DDBJ whole genome shotgun (WGS) entry which is preliminary data.</text>
</comment>
<feature type="compositionally biased region" description="Polar residues" evidence="1">
    <location>
        <begin position="80"/>
        <end position="94"/>
    </location>
</feature>
<dbReference type="Proteomes" id="UP000727407">
    <property type="component" value="Unassembled WGS sequence"/>
</dbReference>
<keyword evidence="3" id="KW-1185">Reference proteome</keyword>
<evidence type="ECO:0000256" key="1">
    <source>
        <dbReference type="SAM" id="MobiDB-lite"/>
    </source>
</evidence>
<gene>
    <name evidence="2" type="primary">rnfE</name>
    <name evidence="2" type="ORF">DAT39_018003</name>
</gene>
<evidence type="ECO:0000313" key="3">
    <source>
        <dbReference type="Proteomes" id="UP000727407"/>
    </source>
</evidence>
<organism evidence="2 3">
    <name type="scientific">Clarias magur</name>
    <name type="common">Asian catfish</name>
    <name type="synonym">Macropteronotus magur</name>
    <dbReference type="NCBI Taxonomy" id="1594786"/>
    <lineage>
        <taxon>Eukaryota</taxon>
        <taxon>Metazoa</taxon>
        <taxon>Chordata</taxon>
        <taxon>Craniata</taxon>
        <taxon>Vertebrata</taxon>
        <taxon>Euteleostomi</taxon>
        <taxon>Actinopterygii</taxon>
        <taxon>Neopterygii</taxon>
        <taxon>Teleostei</taxon>
        <taxon>Ostariophysi</taxon>
        <taxon>Siluriformes</taxon>
        <taxon>Clariidae</taxon>
        <taxon>Clarias</taxon>
    </lineage>
</organism>
<reference evidence="2" key="1">
    <citation type="submission" date="2020-07" db="EMBL/GenBank/DDBJ databases">
        <title>Clarias magur genome sequencing, assembly and annotation.</title>
        <authorList>
            <person name="Kushwaha B."/>
            <person name="Kumar R."/>
            <person name="Das P."/>
            <person name="Joshi C.G."/>
            <person name="Kumar D."/>
            <person name="Nagpure N.S."/>
            <person name="Pandey M."/>
            <person name="Agarwal S."/>
            <person name="Srivastava S."/>
            <person name="Singh M."/>
            <person name="Sahoo L."/>
            <person name="Jayasankar P."/>
            <person name="Meher P.K."/>
            <person name="Koringa P.G."/>
            <person name="Iquebal M.A."/>
            <person name="Das S.P."/>
            <person name="Bit A."/>
            <person name="Patnaik S."/>
            <person name="Patel N."/>
            <person name="Shah T.M."/>
            <person name="Hinsu A."/>
            <person name="Jena J.K."/>
        </authorList>
    </citation>
    <scope>NUCLEOTIDE SEQUENCE</scope>
    <source>
        <strain evidence="2">CIFAMagur01</strain>
        <tissue evidence="2">Testis</tissue>
    </source>
</reference>
<feature type="compositionally biased region" description="Basic and acidic residues" evidence="1">
    <location>
        <begin position="66"/>
        <end position="79"/>
    </location>
</feature>
<name>A0A8J4U7F2_CLAMG</name>
<dbReference type="AlphaFoldDB" id="A0A8J4U7F2"/>
<dbReference type="EMBL" id="QNUK01000512">
    <property type="protein sequence ID" value="KAF5892295.1"/>
    <property type="molecule type" value="Genomic_DNA"/>
</dbReference>
<feature type="region of interest" description="Disordered" evidence="1">
    <location>
        <begin position="62"/>
        <end position="94"/>
    </location>
</feature>
<accession>A0A8J4U7F2</accession>
<sequence length="94" mass="10066">MATRSVRLSGGLDSCTDRVRTVTRVVISRSCDPQKQGDITGLGAEIGGTRLFELGPGDGILLKNTTDTEMKSRSPRETIRTSVELSGNLELSTV</sequence>
<protein>
    <submittedName>
        <fullName evidence="2">Ion-translocating oxidoreductase complex subunit E</fullName>
    </submittedName>
</protein>